<name>A0ABR8ZCZ2_9FLAO</name>
<comment type="caution">
    <text evidence="1">The sequence shown here is derived from an EMBL/GenBank/DDBJ whole genome shotgun (WGS) entry which is preliminary data.</text>
</comment>
<sequence length="134" mass="15212">MLVNGISFGQDIIKDYGQLNELALTHRDGKIRMEAEQPATFPFGADALRNMIANNFRMRKIVTTADQEFCTLIFIVGKEGTIEHVKSVGSNLTFNKEAERALLKIKQKWTPGIMNGEKIYCRFKIPLTVTFTKK</sequence>
<accession>A0ABR8ZCZ2</accession>
<reference evidence="1 2" key="1">
    <citation type="submission" date="2020-09" db="EMBL/GenBank/DDBJ databases">
        <title>Genome seq and assembly of Chryseobacterium sp.</title>
        <authorList>
            <person name="Chhetri G."/>
        </authorList>
    </citation>
    <scope>NUCLEOTIDE SEQUENCE [LARGE SCALE GENOMIC DNA]</scope>
    <source>
        <strain evidence="1 2">GCR10</strain>
    </source>
</reference>
<dbReference type="Proteomes" id="UP000637299">
    <property type="component" value="Unassembled WGS sequence"/>
</dbReference>
<keyword evidence="2" id="KW-1185">Reference proteome</keyword>
<evidence type="ECO:0008006" key="3">
    <source>
        <dbReference type="Google" id="ProtNLM"/>
    </source>
</evidence>
<dbReference type="RefSeq" id="WP_191737062.1">
    <property type="nucleotide sequence ID" value="NZ_JACYFS010000003.1"/>
</dbReference>
<gene>
    <name evidence="1" type="ORF">IC610_11925</name>
</gene>
<organism evidence="1 2">
    <name type="scientific">Chryseobacterium caseinilyticum</name>
    <dbReference type="NCBI Taxonomy" id="2771428"/>
    <lineage>
        <taxon>Bacteria</taxon>
        <taxon>Pseudomonadati</taxon>
        <taxon>Bacteroidota</taxon>
        <taxon>Flavobacteriia</taxon>
        <taxon>Flavobacteriales</taxon>
        <taxon>Weeksellaceae</taxon>
        <taxon>Chryseobacterium group</taxon>
        <taxon>Chryseobacterium</taxon>
    </lineage>
</organism>
<dbReference type="SUPFAM" id="SSF74653">
    <property type="entry name" value="TolA/TonB C-terminal domain"/>
    <property type="match status" value="1"/>
</dbReference>
<dbReference type="EMBL" id="JACYFS010000003">
    <property type="protein sequence ID" value="MBD8083122.1"/>
    <property type="molecule type" value="Genomic_DNA"/>
</dbReference>
<evidence type="ECO:0000313" key="2">
    <source>
        <dbReference type="Proteomes" id="UP000637299"/>
    </source>
</evidence>
<evidence type="ECO:0000313" key="1">
    <source>
        <dbReference type="EMBL" id="MBD8083122.1"/>
    </source>
</evidence>
<protein>
    <recommendedName>
        <fullName evidence="3">TonB C-terminal domain-containing protein</fullName>
    </recommendedName>
</protein>
<proteinExistence type="predicted"/>
<dbReference type="Gene3D" id="3.30.1150.10">
    <property type="match status" value="1"/>
</dbReference>